<dbReference type="OrthoDB" id="9793552at2"/>
<dbReference type="Proteomes" id="UP000023541">
    <property type="component" value="Unassembled WGS sequence"/>
</dbReference>
<dbReference type="AlphaFoldDB" id="A0A023BYY3"/>
<dbReference type="InterPro" id="IPR023393">
    <property type="entry name" value="START-like_dom_sf"/>
</dbReference>
<protein>
    <recommendedName>
        <fullName evidence="3">Cell division inhibitor</fullName>
    </recommendedName>
</protein>
<dbReference type="CDD" id="cd07820">
    <property type="entry name" value="SRPBCC_3"/>
    <property type="match status" value="1"/>
</dbReference>
<dbReference type="eggNOG" id="COG4276">
    <property type="taxonomic scope" value="Bacteria"/>
</dbReference>
<evidence type="ECO:0000313" key="2">
    <source>
        <dbReference type="Proteomes" id="UP000023541"/>
    </source>
</evidence>
<organism evidence="1 2">
    <name type="scientific">Aquimarina atlantica</name>
    <dbReference type="NCBI Taxonomy" id="1317122"/>
    <lineage>
        <taxon>Bacteria</taxon>
        <taxon>Pseudomonadati</taxon>
        <taxon>Bacteroidota</taxon>
        <taxon>Flavobacteriia</taxon>
        <taxon>Flavobacteriales</taxon>
        <taxon>Flavobacteriaceae</taxon>
        <taxon>Aquimarina</taxon>
    </lineage>
</organism>
<dbReference type="Gene3D" id="3.30.530.20">
    <property type="match status" value="1"/>
</dbReference>
<sequence length="164" mass="19330">MKIYTLKTKQYLPISIEKAWEFLSDPKNLKTITPEYMKFEVVSGADRKMYPGQIIQYIVTPIAGIKNKWVTEITHVKNKEYFVDEQRFGPYSLWHHKHFIKEIPGGVEMEDIIDYKIPLGILGQLIHPMIVKPRLKEVFEYRKKKLIELFGTIETKASNEIIFV</sequence>
<dbReference type="EMBL" id="AQRA01000001">
    <property type="protein sequence ID" value="EZH75276.1"/>
    <property type="molecule type" value="Genomic_DNA"/>
</dbReference>
<evidence type="ECO:0000313" key="1">
    <source>
        <dbReference type="EMBL" id="EZH75276.1"/>
    </source>
</evidence>
<name>A0A023BYY3_9FLAO</name>
<dbReference type="STRING" id="1317122.ATO12_00430"/>
<gene>
    <name evidence="1" type="ORF">ATO12_00430</name>
</gene>
<dbReference type="SUPFAM" id="SSF55961">
    <property type="entry name" value="Bet v1-like"/>
    <property type="match status" value="1"/>
</dbReference>
<accession>A0A023BYY3</accession>
<proteinExistence type="predicted"/>
<dbReference type="RefSeq" id="WP_034237625.1">
    <property type="nucleotide sequence ID" value="NZ_AQRA01000001.1"/>
</dbReference>
<evidence type="ECO:0008006" key="3">
    <source>
        <dbReference type="Google" id="ProtNLM"/>
    </source>
</evidence>
<keyword evidence="2" id="KW-1185">Reference proteome</keyword>
<reference evidence="1 2" key="1">
    <citation type="submission" date="2014-04" db="EMBL/GenBank/DDBJ databases">
        <title>Aquimarina sp. 22II-S11-z7 Genome Sequencing.</title>
        <authorList>
            <person name="Lai Q."/>
        </authorList>
    </citation>
    <scope>NUCLEOTIDE SEQUENCE [LARGE SCALE GENOMIC DNA]</scope>
    <source>
        <strain evidence="1 2">22II-S11-z7</strain>
    </source>
</reference>
<comment type="caution">
    <text evidence="1">The sequence shown here is derived from an EMBL/GenBank/DDBJ whole genome shotgun (WGS) entry which is preliminary data.</text>
</comment>